<evidence type="ECO:0000313" key="3">
    <source>
        <dbReference type="Proteomes" id="UP000018144"/>
    </source>
</evidence>
<feature type="compositionally biased region" description="Acidic residues" evidence="1">
    <location>
        <begin position="137"/>
        <end position="153"/>
    </location>
</feature>
<protein>
    <submittedName>
        <fullName evidence="2">Uncharacterized protein</fullName>
    </submittedName>
</protein>
<dbReference type="EMBL" id="HF935728">
    <property type="protein sequence ID" value="CCX32186.1"/>
    <property type="molecule type" value="Genomic_DNA"/>
</dbReference>
<accession>U4LV37</accession>
<feature type="region of interest" description="Disordered" evidence="1">
    <location>
        <begin position="76"/>
        <end position="100"/>
    </location>
</feature>
<reference evidence="2 3" key="1">
    <citation type="journal article" date="2013" name="PLoS Genet.">
        <title>The genome and development-dependent transcriptomes of Pyronema confluens: a window into fungal evolution.</title>
        <authorList>
            <person name="Traeger S."/>
            <person name="Altegoer F."/>
            <person name="Freitag M."/>
            <person name="Gabaldon T."/>
            <person name="Kempken F."/>
            <person name="Kumar A."/>
            <person name="Marcet-Houben M."/>
            <person name="Poggeler S."/>
            <person name="Stajich J.E."/>
            <person name="Nowrousian M."/>
        </authorList>
    </citation>
    <scope>NUCLEOTIDE SEQUENCE [LARGE SCALE GENOMIC DNA]</scope>
    <source>
        <strain evidence="3">CBS 100304</strain>
        <tissue evidence="2">Vegetative mycelium</tissue>
    </source>
</reference>
<organism evidence="2 3">
    <name type="scientific">Pyronema omphalodes (strain CBS 100304)</name>
    <name type="common">Pyronema confluens</name>
    <dbReference type="NCBI Taxonomy" id="1076935"/>
    <lineage>
        <taxon>Eukaryota</taxon>
        <taxon>Fungi</taxon>
        <taxon>Dikarya</taxon>
        <taxon>Ascomycota</taxon>
        <taxon>Pezizomycotina</taxon>
        <taxon>Pezizomycetes</taxon>
        <taxon>Pezizales</taxon>
        <taxon>Pyronemataceae</taxon>
        <taxon>Pyronema</taxon>
    </lineage>
</organism>
<evidence type="ECO:0000313" key="2">
    <source>
        <dbReference type="EMBL" id="CCX32186.1"/>
    </source>
</evidence>
<dbReference type="AlphaFoldDB" id="U4LV37"/>
<keyword evidence="3" id="KW-1185">Reference proteome</keyword>
<gene>
    <name evidence="2" type="ORF">PCON_12507</name>
</gene>
<sequence length="182" mass="20114">MAHSGGFVPRWRTIREENTLVAGKLDWENLVQWSTVTAEKQARAIRRLRFWMQWNHDNAIRHLGERSRKWISENKRQTADKETLGRAKRVQKAKAPVSVTTSAPVPVGAIPLVAPVAPVTNPVSGSPIDTPLFPYTSEDDDDDDDDDMVVEEEDPELQALLASLSSGNMSAAANPATTPALF</sequence>
<feature type="region of interest" description="Disordered" evidence="1">
    <location>
        <begin position="123"/>
        <end position="153"/>
    </location>
</feature>
<proteinExistence type="predicted"/>
<evidence type="ECO:0000256" key="1">
    <source>
        <dbReference type="SAM" id="MobiDB-lite"/>
    </source>
</evidence>
<name>U4LV37_PYROM</name>
<dbReference type="Proteomes" id="UP000018144">
    <property type="component" value="Unassembled WGS sequence"/>
</dbReference>
<feature type="compositionally biased region" description="Basic and acidic residues" evidence="1">
    <location>
        <begin position="76"/>
        <end position="85"/>
    </location>
</feature>